<keyword evidence="3" id="KW-1185">Reference proteome</keyword>
<feature type="domain" description="HTH cro/C1-type" evidence="1">
    <location>
        <begin position="1"/>
        <end position="23"/>
    </location>
</feature>
<sequence length="29" mass="3244">MDDLDLICAALSCTVAELLEAEPVRRCHR</sequence>
<name>A0ABV9FZ76_9ACTN</name>
<protein>
    <submittedName>
        <fullName evidence="2">Helix-turn-helix domain-containing protein</fullName>
    </submittedName>
</protein>
<evidence type="ECO:0000259" key="1">
    <source>
        <dbReference type="Pfam" id="PF13443"/>
    </source>
</evidence>
<comment type="caution">
    <text evidence="2">The sequence shown here is derived from an EMBL/GenBank/DDBJ whole genome shotgun (WGS) entry which is preliminary data.</text>
</comment>
<evidence type="ECO:0000313" key="2">
    <source>
        <dbReference type="EMBL" id="MFC4607316.1"/>
    </source>
</evidence>
<accession>A0ABV9FZ76</accession>
<dbReference type="Proteomes" id="UP001595993">
    <property type="component" value="Unassembled WGS sequence"/>
</dbReference>
<gene>
    <name evidence="2" type="ORF">ACFO9E_05725</name>
</gene>
<reference evidence="3" key="1">
    <citation type="journal article" date="2019" name="Int. J. Syst. Evol. Microbiol.">
        <title>The Global Catalogue of Microorganisms (GCM) 10K type strain sequencing project: providing services to taxonomists for standard genome sequencing and annotation.</title>
        <authorList>
            <consortium name="The Broad Institute Genomics Platform"/>
            <consortium name="The Broad Institute Genome Sequencing Center for Infectious Disease"/>
            <person name="Wu L."/>
            <person name="Ma J."/>
        </authorList>
    </citation>
    <scope>NUCLEOTIDE SEQUENCE [LARGE SCALE GENOMIC DNA]</scope>
    <source>
        <strain evidence="3">CGMCC 4.7139</strain>
    </source>
</reference>
<proteinExistence type="predicted"/>
<dbReference type="RefSeq" id="WP_381192250.1">
    <property type="nucleotide sequence ID" value="NZ_JBHSFE010000006.1"/>
</dbReference>
<evidence type="ECO:0000313" key="3">
    <source>
        <dbReference type="Proteomes" id="UP001595993"/>
    </source>
</evidence>
<dbReference type="Pfam" id="PF13443">
    <property type="entry name" value="HTH_26"/>
    <property type="match status" value="1"/>
</dbReference>
<dbReference type="EMBL" id="JBHSFE010000006">
    <property type="protein sequence ID" value="MFC4607316.1"/>
    <property type="molecule type" value="Genomic_DNA"/>
</dbReference>
<dbReference type="InterPro" id="IPR001387">
    <property type="entry name" value="Cro/C1-type_HTH"/>
</dbReference>
<organism evidence="2 3">
    <name type="scientific">Streptomyces maoxianensis</name>
    <dbReference type="NCBI Taxonomy" id="1459942"/>
    <lineage>
        <taxon>Bacteria</taxon>
        <taxon>Bacillati</taxon>
        <taxon>Actinomycetota</taxon>
        <taxon>Actinomycetes</taxon>
        <taxon>Kitasatosporales</taxon>
        <taxon>Streptomycetaceae</taxon>
        <taxon>Streptomyces</taxon>
    </lineage>
</organism>